<keyword evidence="4 13" id="KW-0812">Transmembrane</keyword>
<feature type="domain" description="Protein kinase" evidence="15">
    <location>
        <begin position="340"/>
        <end position="617"/>
    </location>
</feature>
<dbReference type="PANTHER" id="PTHR46008:SF2">
    <property type="entry name" value="LEAF RUST 10 DISEASE-RESISTANCE LOCUS RECEPTOR-LIKE PROTEIN KINASE-LIKE 1.4"/>
    <property type="match status" value="1"/>
</dbReference>
<dbReference type="AlphaFoldDB" id="A0A8J5HKG0"/>
<dbReference type="SMART" id="SM00220">
    <property type="entry name" value="S_TKc"/>
    <property type="match status" value="1"/>
</dbReference>
<evidence type="ECO:0000256" key="7">
    <source>
        <dbReference type="ARBA" id="ARBA00022777"/>
    </source>
</evidence>
<evidence type="ECO:0000313" key="17">
    <source>
        <dbReference type="Proteomes" id="UP000734854"/>
    </source>
</evidence>
<feature type="transmembrane region" description="Helical" evidence="13">
    <location>
        <begin position="271"/>
        <end position="295"/>
    </location>
</feature>
<dbReference type="Pfam" id="PF14380">
    <property type="entry name" value="WAK_assoc"/>
    <property type="match status" value="1"/>
</dbReference>
<evidence type="ECO:0000256" key="9">
    <source>
        <dbReference type="ARBA" id="ARBA00022989"/>
    </source>
</evidence>
<evidence type="ECO:0000256" key="6">
    <source>
        <dbReference type="ARBA" id="ARBA00022741"/>
    </source>
</evidence>
<protein>
    <recommendedName>
        <fullName evidence="15">Protein kinase domain-containing protein</fullName>
    </recommendedName>
</protein>
<keyword evidence="6 12" id="KW-0547">Nucleotide-binding</keyword>
<dbReference type="PANTHER" id="PTHR46008">
    <property type="entry name" value="LEAF RUST 10 DISEASE-RESISTANCE LOCUS RECEPTOR-LIKE PROTEIN KINASE-LIKE 1.4"/>
    <property type="match status" value="1"/>
</dbReference>
<keyword evidence="5 14" id="KW-0732">Signal</keyword>
<dbReference type="InterPro" id="IPR017441">
    <property type="entry name" value="Protein_kinase_ATP_BS"/>
</dbReference>
<evidence type="ECO:0000256" key="8">
    <source>
        <dbReference type="ARBA" id="ARBA00022840"/>
    </source>
</evidence>
<keyword evidence="10 13" id="KW-0472">Membrane</keyword>
<dbReference type="InterPro" id="IPR032872">
    <property type="entry name" value="WAK_assoc_C"/>
</dbReference>
<dbReference type="GO" id="GO:0005524">
    <property type="term" value="F:ATP binding"/>
    <property type="evidence" value="ECO:0007669"/>
    <property type="project" value="UniProtKB-UniRule"/>
</dbReference>
<proteinExistence type="predicted"/>
<organism evidence="16 17">
    <name type="scientific">Zingiber officinale</name>
    <name type="common">Ginger</name>
    <name type="synonym">Amomum zingiber</name>
    <dbReference type="NCBI Taxonomy" id="94328"/>
    <lineage>
        <taxon>Eukaryota</taxon>
        <taxon>Viridiplantae</taxon>
        <taxon>Streptophyta</taxon>
        <taxon>Embryophyta</taxon>
        <taxon>Tracheophyta</taxon>
        <taxon>Spermatophyta</taxon>
        <taxon>Magnoliopsida</taxon>
        <taxon>Liliopsida</taxon>
        <taxon>Zingiberales</taxon>
        <taxon>Zingiberaceae</taxon>
        <taxon>Zingiber</taxon>
    </lineage>
</organism>
<comment type="caution">
    <text evidence="16">The sequence shown here is derived from an EMBL/GenBank/DDBJ whole genome shotgun (WGS) entry which is preliminary data.</text>
</comment>
<gene>
    <name evidence="16" type="ORF">ZIOFF_011364</name>
</gene>
<dbReference type="Proteomes" id="UP000734854">
    <property type="component" value="Unassembled WGS sequence"/>
</dbReference>
<keyword evidence="2" id="KW-0723">Serine/threonine-protein kinase</keyword>
<dbReference type="GO" id="GO:0004674">
    <property type="term" value="F:protein serine/threonine kinase activity"/>
    <property type="evidence" value="ECO:0007669"/>
    <property type="project" value="UniProtKB-KW"/>
</dbReference>
<reference evidence="16 17" key="1">
    <citation type="submission" date="2020-08" db="EMBL/GenBank/DDBJ databases">
        <title>Plant Genome Project.</title>
        <authorList>
            <person name="Zhang R.-G."/>
        </authorList>
    </citation>
    <scope>NUCLEOTIDE SEQUENCE [LARGE SCALE GENOMIC DNA]</scope>
    <source>
        <tissue evidence="16">Rhizome</tissue>
    </source>
</reference>
<evidence type="ECO:0000256" key="10">
    <source>
        <dbReference type="ARBA" id="ARBA00023136"/>
    </source>
</evidence>
<dbReference type="Pfam" id="PF00069">
    <property type="entry name" value="Pkinase"/>
    <property type="match status" value="1"/>
</dbReference>
<keyword evidence="17" id="KW-1185">Reference proteome</keyword>
<accession>A0A8J5HKG0</accession>
<evidence type="ECO:0000256" key="4">
    <source>
        <dbReference type="ARBA" id="ARBA00022692"/>
    </source>
</evidence>
<dbReference type="InterPro" id="IPR025287">
    <property type="entry name" value="WAK_GUB"/>
</dbReference>
<dbReference type="GO" id="GO:0005886">
    <property type="term" value="C:plasma membrane"/>
    <property type="evidence" value="ECO:0007669"/>
    <property type="project" value="UniProtKB-ARBA"/>
</dbReference>
<keyword evidence="9 13" id="KW-1133">Transmembrane helix</keyword>
<keyword evidence="3" id="KW-0808">Transferase</keyword>
<comment type="subcellular location">
    <subcellularLocation>
        <location evidence="1">Membrane</location>
        <topology evidence="1">Single-pass membrane protein</topology>
    </subcellularLocation>
</comment>
<keyword evidence="11" id="KW-0325">Glycoprotein</keyword>
<evidence type="ECO:0000256" key="11">
    <source>
        <dbReference type="ARBA" id="ARBA00023180"/>
    </source>
</evidence>
<feature type="chain" id="PRO_5035191889" description="Protein kinase domain-containing protein" evidence="14">
    <location>
        <begin position="33"/>
        <end position="668"/>
    </location>
</feature>
<dbReference type="PROSITE" id="PS00108">
    <property type="entry name" value="PROTEIN_KINASE_ST"/>
    <property type="match status" value="1"/>
</dbReference>
<dbReference type="EMBL" id="JACMSC010000003">
    <property type="protein sequence ID" value="KAG6529168.1"/>
    <property type="molecule type" value="Genomic_DNA"/>
</dbReference>
<feature type="signal peptide" evidence="14">
    <location>
        <begin position="1"/>
        <end position="32"/>
    </location>
</feature>
<evidence type="ECO:0000256" key="3">
    <source>
        <dbReference type="ARBA" id="ARBA00022679"/>
    </source>
</evidence>
<dbReference type="Pfam" id="PF13947">
    <property type="entry name" value="GUB_WAK_bind"/>
    <property type="match status" value="1"/>
</dbReference>
<dbReference type="OrthoDB" id="4062651at2759"/>
<evidence type="ECO:0000313" key="16">
    <source>
        <dbReference type="EMBL" id="KAG6529168.1"/>
    </source>
</evidence>
<dbReference type="CDD" id="cd14066">
    <property type="entry name" value="STKc_IRAK"/>
    <property type="match status" value="1"/>
</dbReference>
<keyword evidence="7" id="KW-0418">Kinase</keyword>
<dbReference type="PROSITE" id="PS50011">
    <property type="entry name" value="PROTEIN_KINASE_DOM"/>
    <property type="match status" value="1"/>
</dbReference>
<evidence type="ECO:0000256" key="13">
    <source>
        <dbReference type="SAM" id="Phobius"/>
    </source>
</evidence>
<evidence type="ECO:0000256" key="14">
    <source>
        <dbReference type="SAM" id="SignalP"/>
    </source>
</evidence>
<evidence type="ECO:0000256" key="12">
    <source>
        <dbReference type="PROSITE-ProRule" id="PRU10141"/>
    </source>
</evidence>
<name>A0A8J5HKG0_ZINOF</name>
<evidence type="ECO:0000256" key="5">
    <source>
        <dbReference type="ARBA" id="ARBA00022729"/>
    </source>
</evidence>
<keyword evidence="8 12" id="KW-0067">ATP-binding</keyword>
<feature type="binding site" evidence="12">
    <location>
        <position position="368"/>
    </location>
    <ligand>
        <name>ATP</name>
        <dbReference type="ChEBI" id="CHEBI:30616"/>
    </ligand>
</feature>
<sequence length="668" mass="74067">MIGERITMWLTRKKLWIPALFLLLSSLQPAAPESATPRFDDCAPQRCGRQAVSYPFWIIDHQPSYCGSPEFSLTCLNDTGDLFFTFFNIKVYVLQIFYSNSSVHFTLGDANDSCAFLLRINTSGVFPFSVSNSNKRIFFLYNCSGPESAIPRSYQNMSCPRFDTWVLFGGEYDPVRTRSPDPNCTVGLLSVMGDSNISAGSNYTALLRAGWMANYTARDCSKCAASGGRCGYDANNTTTRQGSICICPNGVHLGSCSSEYISAGKKNSHRILLAAVTSGSAGFLAFTFTAIFLVWRFTKSQRNSTLNRNITSSLKDSEIQDHFQTHVFSYDELVEATDCFDSSRELGDGGFGIVYKGKLRDGRTVAVKRLYGKNYKKVEQFMNEVKILSLLRHQFLVSLYGSTSHRSRELVLVYEFVPNGTVADHLHGRRAAERVLTWPMRLRIAIETADALAYLHAVDPPIIHRDVKTSNILLDDGFRVKVADFGLSRLFPLDATHVSTAPQGTPGYVDPEYYQCFQLTGKSDVYSFGVVLVELISSKPAIDLRRENSEVHLAHMAIAKIRNRELVDLVDPELWRASDETARMRIAMVAELAFRCLQSGGDRRPAVREVLEGLVAIENAACDSGDKAEDAANWLRDDASLMHNVGMCSPDTVAGNLVSRSTASSASQ</sequence>
<dbReference type="FunFam" id="1.10.510.10:FF:000161">
    <property type="entry name" value="Wall-associated receptor kinase-like 20"/>
    <property type="match status" value="1"/>
</dbReference>
<evidence type="ECO:0000256" key="1">
    <source>
        <dbReference type="ARBA" id="ARBA00004167"/>
    </source>
</evidence>
<dbReference type="InterPro" id="IPR000719">
    <property type="entry name" value="Prot_kinase_dom"/>
</dbReference>
<dbReference type="InterPro" id="IPR008271">
    <property type="entry name" value="Ser/Thr_kinase_AS"/>
</dbReference>
<evidence type="ECO:0000256" key="2">
    <source>
        <dbReference type="ARBA" id="ARBA00022527"/>
    </source>
</evidence>
<dbReference type="GO" id="GO:0030247">
    <property type="term" value="F:polysaccharide binding"/>
    <property type="evidence" value="ECO:0007669"/>
    <property type="project" value="InterPro"/>
</dbReference>
<dbReference type="PROSITE" id="PS00107">
    <property type="entry name" value="PROTEIN_KINASE_ATP"/>
    <property type="match status" value="1"/>
</dbReference>
<evidence type="ECO:0000259" key="15">
    <source>
        <dbReference type="PROSITE" id="PS50011"/>
    </source>
</evidence>